<accession>G3MAN2</accession>
<reference evidence="1 2" key="1">
    <citation type="submission" date="2011-09" db="EMBL/GenBank/DDBJ databases">
        <authorList>
            <person name="Pope W.H."/>
            <person name="Pedulla M.L."/>
            <person name="Ford M.E."/>
            <person name="Peebles C.L."/>
            <person name="Hatfull G.H."/>
            <person name="Hendrix R.W."/>
        </authorList>
    </citation>
    <scope>NUCLEOTIDE SEQUENCE [LARGE SCALE GENOMIC DNA]</scope>
    <source>
        <strain evidence="1">G</strain>
    </source>
</reference>
<dbReference type="Proteomes" id="UP000009273">
    <property type="component" value="Segment"/>
</dbReference>
<dbReference type="EMBL" id="JN638751">
    <property type="protein sequence ID" value="AEO93749.1"/>
    <property type="molecule type" value="Genomic_DNA"/>
</dbReference>
<evidence type="ECO:0000313" key="2">
    <source>
        <dbReference type="Proteomes" id="UP000009273"/>
    </source>
</evidence>
<keyword evidence="2" id="KW-1185">Reference proteome</keyword>
<dbReference type="RefSeq" id="YP_009015794.1">
    <property type="nucleotide sequence ID" value="NC_023719.1"/>
</dbReference>
<sequence>MIRVEDIKYCLEETRECLELVESFFLAADLAGNINYKRTLELKNYSDFYMYMYKISIFNSNIAINIREYKDEEKDVYIQLTVHLIVSQQDDVEIDEEKVDYIKKHLDEISGASSLLKVRKSGITFPFLHLVVPVIDSKDIVEILNFIEEKILIEGVTK</sequence>
<proteinExistence type="predicted"/>
<dbReference type="KEGG" id="vg:18563705"/>
<dbReference type="GeneID" id="18563705"/>
<gene>
    <name evidence="1" type="primary">491</name>
    <name evidence="1" type="ORF">G_491</name>
</gene>
<name>G3MAN2_9CAUD</name>
<organism evidence="1 2">
    <name type="scientific">Bacillus phage G</name>
    <dbReference type="NCBI Taxonomy" id="2884420"/>
    <lineage>
        <taxon>Viruses</taxon>
        <taxon>Duplodnaviria</taxon>
        <taxon>Heunggongvirae</taxon>
        <taxon>Uroviricota</taxon>
        <taxon>Caudoviricetes</taxon>
        <taxon>Donellivirus</taxon>
        <taxon>Donellivirus gee</taxon>
    </lineage>
</organism>
<protein>
    <submittedName>
        <fullName evidence="1">Gp491</fullName>
    </submittedName>
</protein>
<evidence type="ECO:0000313" key="1">
    <source>
        <dbReference type="EMBL" id="AEO93749.1"/>
    </source>
</evidence>